<feature type="signal peptide" evidence="1">
    <location>
        <begin position="1"/>
        <end position="19"/>
    </location>
</feature>
<feature type="domain" description="Fibronectin type-III" evidence="2">
    <location>
        <begin position="134"/>
        <end position="229"/>
    </location>
</feature>
<dbReference type="PROSITE" id="PS50853">
    <property type="entry name" value="FN3"/>
    <property type="match status" value="1"/>
</dbReference>
<dbReference type="EMBL" id="CASHTH010003539">
    <property type="protein sequence ID" value="CAI8046168.1"/>
    <property type="molecule type" value="Genomic_DNA"/>
</dbReference>
<dbReference type="InterPro" id="IPR013783">
    <property type="entry name" value="Ig-like_fold"/>
</dbReference>
<keyword evidence="4" id="KW-1185">Reference proteome</keyword>
<evidence type="ECO:0000256" key="1">
    <source>
        <dbReference type="SAM" id="SignalP"/>
    </source>
</evidence>
<dbReference type="SMART" id="SM00409">
    <property type="entry name" value="IG"/>
    <property type="match status" value="1"/>
</dbReference>
<protein>
    <recommendedName>
        <fullName evidence="2">Fibronectin type-III domain-containing protein</fullName>
    </recommendedName>
</protein>
<name>A0AA35TDW7_GEOBA</name>
<dbReference type="SUPFAM" id="SSF49265">
    <property type="entry name" value="Fibronectin type III"/>
    <property type="match status" value="1"/>
</dbReference>
<gene>
    <name evidence="3" type="ORF">GBAR_LOCUS25516</name>
</gene>
<dbReference type="Proteomes" id="UP001174909">
    <property type="component" value="Unassembled WGS sequence"/>
</dbReference>
<dbReference type="InterPro" id="IPR003599">
    <property type="entry name" value="Ig_sub"/>
</dbReference>
<reference evidence="3" key="1">
    <citation type="submission" date="2023-03" db="EMBL/GenBank/DDBJ databases">
        <authorList>
            <person name="Steffen K."/>
            <person name="Cardenas P."/>
        </authorList>
    </citation>
    <scope>NUCLEOTIDE SEQUENCE</scope>
</reference>
<feature type="chain" id="PRO_5041356194" description="Fibronectin type-III domain-containing protein" evidence="1">
    <location>
        <begin position="20"/>
        <end position="447"/>
    </location>
</feature>
<evidence type="ECO:0000259" key="2">
    <source>
        <dbReference type="PROSITE" id="PS50853"/>
    </source>
</evidence>
<dbReference type="InterPro" id="IPR003961">
    <property type="entry name" value="FN3_dom"/>
</dbReference>
<accession>A0AA35TDW7</accession>
<dbReference type="AlphaFoldDB" id="A0AA35TDW7"/>
<keyword evidence="1" id="KW-0732">Signal</keyword>
<evidence type="ECO:0000313" key="3">
    <source>
        <dbReference type="EMBL" id="CAI8046168.1"/>
    </source>
</evidence>
<proteinExistence type="predicted"/>
<evidence type="ECO:0000313" key="4">
    <source>
        <dbReference type="Proteomes" id="UP001174909"/>
    </source>
</evidence>
<comment type="caution">
    <text evidence="3">The sequence shown here is derived from an EMBL/GenBank/DDBJ whole genome shotgun (WGS) entry which is preliminary data.</text>
</comment>
<dbReference type="InterPro" id="IPR036179">
    <property type="entry name" value="Ig-like_dom_sf"/>
</dbReference>
<sequence>MRIAIVCLLALTASPLIRCQNHRVVKGPDAVTAPLGSNATFKCVVENAELRWTIDDLPISLDAEELWEQAALPVNGFFRGEFWSNSTITAATLLVSASVQNNGTVFGCAAFGGFGYPQDFSPNVSLTVFGLPLAPGEVEVVGERVHQLRVTWTPPFSLPGELISYSLLVTDEATGFTSSLGPLNDTNFTHQISERQALDCHLYSFSAFSLNDVGLSLNSSSSTPALHPSVPGRMTIAEAAVLFTDSLTIQLQLQIPQICSPVCLTLVLESENSVPVRCSVDDSSGLSVTVTAAECGVKENEKYSVTVLAENEFNLSSYSEPVTVYTTDVQWASAQELVDGSVLLKCGFAEGSTARGCQLTLHLSRSGKVKIVVQLQRRNGSHVIAEVYEGTVEWGVEPYLLAADIEEDGGTGGTEVEGNVHLIRSDTGVSTTSALSANSNSESSSTK</sequence>
<dbReference type="InterPro" id="IPR036116">
    <property type="entry name" value="FN3_sf"/>
</dbReference>
<dbReference type="CDD" id="cd00063">
    <property type="entry name" value="FN3"/>
    <property type="match status" value="2"/>
</dbReference>
<organism evidence="3 4">
    <name type="scientific">Geodia barretti</name>
    <name type="common">Barrett's horny sponge</name>
    <dbReference type="NCBI Taxonomy" id="519541"/>
    <lineage>
        <taxon>Eukaryota</taxon>
        <taxon>Metazoa</taxon>
        <taxon>Porifera</taxon>
        <taxon>Demospongiae</taxon>
        <taxon>Heteroscleromorpha</taxon>
        <taxon>Tetractinellida</taxon>
        <taxon>Astrophorina</taxon>
        <taxon>Geodiidae</taxon>
        <taxon>Geodia</taxon>
    </lineage>
</organism>
<dbReference type="SUPFAM" id="SSF48726">
    <property type="entry name" value="Immunoglobulin"/>
    <property type="match status" value="1"/>
</dbReference>
<dbReference type="Gene3D" id="2.60.40.10">
    <property type="entry name" value="Immunoglobulins"/>
    <property type="match status" value="2"/>
</dbReference>